<comment type="caution">
    <text evidence="2">The sequence shown here is derived from an EMBL/GenBank/DDBJ whole genome shotgun (WGS) entry which is preliminary data.</text>
</comment>
<reference evidence="2 4" key="1">
    <citation type="journal article" date="2018" name="Plant J.">
        <title>Genome sequences of Chlorella sorokiniana UTEX 1602 and Micractinium conductrix SAG 241.80: implications to maltose excretion by a green alga.</title>
        <authorList>
            <person name="Arriola M.B."/>
            <person name="Velmurugan N."/>
            <person name="Zhang Y."/>
            <person name="Plunkett M.H."/>
            <person name="Hondzo H."/>
            <person name="Barney B.M."/>
        </authorList>
    </citation>
    <scope>NUCLEOTIDE SEQUENCE [LARGE SCALE GENOMIC DNA]</scope>
    <source>
        <strain evidence="2 4">SAG 241.80</strain>
    </source>
</reference>
<evidence type="ECO:0000313" key="2">
    <source>
        <dbReference type="EMBL" id="PSC73662.1"/>
    </source>
</evidence>
<feature type="region of interest" description="Disordered" evidence="1">
    <location>
        <begin position="1"/>
        <end position="22"/>
    </location>
</feature>
<protein>
    <submittedName>
        <fullName evidence="2">Glucose-methanol-choline oxidoreductase isoform A</fullName>
    </submittedName>
    <submittedName>
        <fullName evidence="3">Glucose-methanol-choline oxidoreductase isoform B</fullName>
    </submittedName>
</protein>
<accession>A0A2P6VHV1</accession>
<dbReference type="EMBL" id="LHPF02000006">
    <property type="protein sequence ID" value="PSC73663.1"/>
    <property type="molecule type" value="Genomic_DNA"/>
</dbReference>
<organism evidence="2 4">
    <name type="scientific">Micractinium conductrix</name>
    <dbReference type="NCBI Taxonomy" id="554055"/>
    <lineage>
        <taxon>Eukaryota</taxon>
        <taxon>Viridiplantae</taxon>
        <taxon>Chlorophyta</taxon>
        <taxon>core chlorophytes</taxon>
        <taxon>Trebouxiophyceae</taxon>
        <taxon>Chlorellales</taxon>
        <taxon>Chlorellaceae</taxon>
        <taxon>Chlorella clade</taxon>
        <taxon>Micractinium</taxon>
    </lineage>
</organism>
<keyword evidence="4" id="KW-1185">Reference proteome</keyword>
<dbReference type="EMBL" id="LHPF02000006">
    <property type="protein sequence ID" value="PSC73662.1"/>
    <property type="molecule type" value="Genomic_DNA"/>
</dbReference>
<gene>
    <name evidence="2" type="ORF">C2E20_3115</name>
</gene>
<evidence type="ECO:0000256" key="1">
    <source>
        <dbReference type="SAM" id="MobiDB-lite"/>
    </source>
</evidence>
<evidence type="ECO:0000313" key="3">
    <source>
        <dbReference type="EMBL" id="PSC73663.1"/>
    </source>
</evidence>
<proteinExistence type="predicted"/>
<dbReference type="Proteomes" id="UP000239649">
    <property type="component" value="Unassembled WGS sequence"/>
</dbReference>
<dbReference type="AlphaFoldDB" id="A0A2P6VHV1"/>
<name>A0A2P6VHV1_9CHLO</name>
<sequence length="231" mass="25104">MADEAAVLPWGSSQQEVAADVDDAGPPAVPDLPAAIGLELKSRLEIKWELHQESGETSTKWWGAELHRREEGRTDGEGRQCYMLRYDPEPEQGCDEAEECLVTFLEEHFLYDLAQDAELAWRAAGSDWDEPEDADGEAGDGTVSMAEVAASIRQGERRRGRTLDEDAAEMLSALPMQQQMHIASSYALFSETLAAALARLTAHNGPEYVVTEADVKAAIAEAKAAQRSGGA</sequence>
<dbReference type="OrthoDB" id="535201at2759"/>
<reference evidence="2" key="2">
    <citation type="submission" date="2018-02" db="EMBL/GenBank/DDBJ databases">
        <authorList>
            <person name="Cohen D.B."/>
            <person name="Kent A.D."/>
        </authorList>
    </citation>
    <scope>NUCLEOTIDE SEQUENCE</scope>
    <source>
        <strain evidence="2">SAG 241.80</strain>
    </source>
</reference>
<evidence type="ECO:0000313" key="4">
    <source>
        <dbReference type="Proteomes" id="UP000239649"/>
    </source>
</evidence>